<protein>
    <submittedName>
        <fullName evidence="1">Uncharacterized protein</fullName>
    </submittedName>
</protein>
<accession>A0A7V8EGX7</accession>
<dbReference type="Proteomes" id="UP000442695">
    <property type="component" value="Unassembled WGS sequence"/>
</dbReference>
<dbReference type="AlphaFoldDB" id="A0A7V8EGX7"/>
<reference evidence="1 2" key="1">
    <citation type="submission" date="2019-12" db="EMBL/GenBank/DDBJ databases">
        <authorList>
            <person name="Woiski C."/>
        </authorList>
    </citation>
    <scope>NUCLEOTIDE SEQUENCE [LARGE SCALE GENOMIC DNA]</scope>
    <source>
        <strain evidence="1 2">BOE100</strain>
    </source>
</reference>
<dbReference type="EMBL" id="WOWR01000018">
    <property type="protein sequence ID" value="KAF0254017.1"/>
    <property type="molecule type" value="Genomic_DNA"/>
</dbReference>
<evidence type="ECO:0000313" key="2">
    <source>
        <dbReference type="Proteomes" id="UP000442695"/>
    </source>
</evidence>
<dbReference type="RefSeq" id="WP_156859144.1">
    <property type="nucleotide sequence ID" value="NZ_WOWR01000018.1"/>
</dbReference>
<comment type="caution">
    <text evidence="1">The sequence shown here is derived from an EMBL/GenBank/DDBJ whole genome shotgun (WGS) entry which is preliminary data.</text>
</comment>
<evidence type="ECO:0000313" key="1">
    <source>
        <dbReference type="EMBL" id="KAF0254017.1"/>
    </source>
</evidence>
<sequence length="80" mass="8567">MQTQYIAAHAVRPGMNISLAGSIYAVESNFLDRHCNGLYQARSVLVCNSLTDRSAYGQGDHFGLLPTAQVLVITAGVELA</sequence>
<gene>
    <name evidence="1" type="ORF">GN299_15210</name>
</gene>
<name>A0A7V8EGX7_PSEPU</name>
<organism evidence="1 2">
    <name type="scientific">Pseudomonas putida</name>
    <name type="common">Arthrobacter siderocapsulatus</name>
    <dbReference type="NCBI Taxonomy" id="303"/>
    <lineage>
        <taxon>Bacteria</taxon>
        <taxon>Pseudomonadati</taxon>
        <taxon>Pseudomonadota</taxon>
        <taxon>Gammaproteobacteria</taxon>
        <taxon>Pseudomonadales</taxon>
        <taxon>Pseudomonadaceae</taxon>
        <taxon>Pseudomonas</taxon>
    </lineage>
</organism>
<proteinExistence type="predicted"/>